<reference evidence="13" key="1">
    <citation type="submission" date="2023-07" db="EMBL/GenBank/DDBJ databases">
        <authorList>
            <person name="Haufschild T."/>
            <person name="Kallscheuer N."/>
            <person name="Hammer J."/>
            <person name="Kohn T."/>
            <person name="Kabuu M."/>
            <person name="Jogler M."/>
            <person name="Wohfarth N."/>
            <person name="Heuer A."/>
            <person name="Rohde M."/>
            <person name="van Teeseling M.C.F."/>
            <person name="Jogler C."/>
        </authorList>
    </citation>
    <scope>NUCLEOTIDE SEQUENCE</scope>
    <source>
        <strain evidence="12">Strain 138</strain>
        <strain evidence="13">Strain 318</strain>
    </source>
</reference>
<dbReference type="GO" id="GO:0042450">
    <property type="term" value="P:L-arginine biosynthetic process via ornithine"/>
    <property type="evidence" value="ECO:0007669"/>
    <property type="project" value="UniProtKB-UniRule"/>
</dbReference>
<evidence type="ECO:0000256" key="10">
    <source>
        <dbReference type="SAM" id="SignalP"/>
    </source>
</evidence>
<feature type="domain" description="Aspartate/glutamate/uridylate kinase" evidence="11">
    <location>
        <begin position="3"/>
        <end position="230"/>
    </location>
</feature>
<feature type="site" description="Transition state stabilizer" evidence="9">
    <location>
        <position position="7"/>
    </location>
</feature>
<keyword evidence="5 9" id="KW-0547">Nucleotide-binding</keyword>
<dbReference type="AlphaFoldDB" id="A0AA49Q5W7"/>
<dbReference type="PANTHER" id="PTHR23342:SF0">
    <property type="entry name" value="N-ACETYLGLUTAMATE SYNTHASE, MITOCHONDRIAL"/>
    <property type="match status" value="1"/>
</dbReference>
<accession>A0AA49Q5W7</accession>
<evidence type="ECO:0000256" key="9">
    <source>
        <dbReference type="HAMAP-Rule" id="MF_00082"/>
    </source>
</evidence>
<keyword evidence="2 9" id="KW-0055">Arginine biosynthesis</keyword>
<dbReference type="InterPro" id="IPR036393">
    <property type="entry name" value="AceGlu_kinase-like_sf"/>
</dbReference>
<dbReference type="EMBL" id="CP130613">
    <property type="protein sequence ID" value="WKW13738.1"/>
    <property type="molecule type" value="Genomic_DNA"/>
</dbReference>
<evidence type="ECO:0000256" key="3">
    <source>
        <dbReference type="ARBA" id="ARBA00022605"/>
    </source>
</evidence>
<protein>
    <recommendedName>
        <fullName evidence="9">Acetylglutamate kinase</fullName>
        <ecNumber evidence="9">2.7.2.8</ecNumber>
    </recommendedName>
    <alternativeName>
        <fullName evidence="9">N-acetyl-L-glutamate 5-phosphotransferase</fullName>
    </alternativeName>
    <alternativeName>
        <fullName evidence="9">NAG kinase</fullName>
        <shortName evidence="9">NAGK</shortName>
    </alternativeName>
</protein>
<comment type="catalytic activity">
    <reaction evidence="8 9">
        <text>N-acetyl-L-glutamate + ATP = N-acetyl-L-glutamyl 5-phosphate + ADP</text>
        <dbReference type="Rhea" id="RHEA:14629"/>
        <dbReference type="ChEBI" id="CHEBI:30616"/>
        <dbReference type="ChEBI" id="CHEBI:44337"/>
        <dbReference type="ChEBI" id="CHEBI:57936"/>
        <dbReference type="ChEBI" id="CHEBI:456216"/>
        <dbReference type="EC" id="2.7.2.8"/>
    </reaction>
</comment>
<evidence type="ECO:0000313" key="13">
    <source>
        <dbReference type="EMBL" id="WKW13738.1"/>
    </source>
</evidence>
<dbReference type="RefSeq" id="WP_367886539.1">
    <property type="nucleotide sequence ID" value="NZ_CP130612.1"/>
</dbReference>
<evidence type="ECO:0000256" key="8">
    <source>
        <dbReference type="ARBA" id="ARBA00048141"/>
    </source>
</evidence>
<dbReference type="EC" id="2.7.2.8" evidence="9"/>
<dbReference type="HAMAP" id="MF_00082">
    <property type="entry name" value="ArgB"/>
    <property type="match status" value="1"/>
</dbReference>
<comment type="pathway">
    <text evidence="1 9">Amino-acid biosynthesis; L-arginine biosynthesis; N(2)-acetyl-L-ornithine from L-glutamate: step 2/4.</text>
</comment>
<evidence type="ECO:0000259" key="11">
    <source>
        <dbReference type="Pfam" id="PF00696"/>
    </source>
</evidence>
<keyword evidence="9" id="KW-0963">Cytoplasm</keyword>
<dbReference type="InterPro" id="IPR001048">
    <property type="entry name" value="Asp/Glu/Uridylate_kinase"/>
</dbReference>
<comment type="function">
    <text evidence="9">Catalyzes the ATP-dependent phosphorylation of N-acetyl-L-glutamate.</text>
</comment>
<evidence type="ECO:0000256" key="5">
    <source>
        <dbReference type="ARBA" id="ARBA00022741"/>
    </source>
</evidence>
<gene>
    <name evidence="9 13" type="primary">argB</name>
    <name evidence="12" type="ORF">Strain138_000061</name>
    <name evidence="13" type="ORF">Strain318_000061</name>
</gene>
<dbReference type="Gene3D" id="3.40.1160.10">
    <property type="entry name" value="Acetylglutamate kinase-like"/>
    <property type="match status" value="1"/>
</dbReference>
<dbReference type="Proteomes" id="UP001229955">
    <property type="component" value="Chromosome"/>
</dbReference>
<dbReference type="EMBL" id="CP130612">
    <property type="protein sequence ID" value="WKW10829.1"/>
    <property type="molecule type" value="Genomic_DNA"/>
</dbReference>
<keyword evidence="4 9" id="KW-0808">Transferase</keyword>
<dbReference type="GO" id="GO:0005737">
    <property type="term" value="C:cytoplasm"/>
    <property type="evidence" value="ECO:0007669"/>
    <property type="project" value="UniProtKB-SubCell"/>
</dbReference>
<feature type="chain" id="PRO_5041217400" description="Acetylglutamate kinase" evidence="10">
    <location>
        <begin position="30"/>
        <end position="252"/>
    </location>
</feature>
<keyword evidence="6 9" id="KW-0418">Kinase</keyword>
<dbReference type="GO" id="GO:0005524">
    <property type="term" value="F:ATP binding"/>
    <property type="evidence" value="ECO:0007669"/>
    <property type="project" value="UniProtKB-UniRule"/>
</dbReference>
<feature type="site" description="Transition state stabilizer" evidence="9">
    <location>
        <position position="213"/>
    </location>
</feature>
<keyword evidence="3 9" id="KW-0028">Amino-acid biosynthesis</keyword>
<dbReference type="NCBIfam" id="TIGR00761">
    <property type="entry name" value="argB"/>
    <property type="match status" value="1"/>
</dbReference>
<keyword evidence="10" id="KW-0732">Signal</keyword>
<comment type="subcellular location">
    <subcellularLocation>
        <location evidence="9">Cytoplasm</location>
    </subcellularLocation>
</comment>
<dbReference type="GO" id="GO:0003991">
    <property type="term" value="F:acetylglutamate kinase activity"/>
    <property type="evidence" value="ECO:0007669"/>
    <property type="project" value="UniProtKB-UniRule"/>
</dbReference>
<evidence type="ECO:0000256" key="7">
    <source>
        <dbReference type="ARBA" id="ARBA00022840"/>
    </source>
</evidence>
<feature type="binding site" evidence="9">
    <location>
        <position position="59"/>
    </location>
    <ligand>
        <name>substrate</name>
    </ligand>
</feature>
<dbReference type="Pfam" id="PF00696">
    <property type="entry name" value="AA_kinase"/>
    <property type="match status" value="1"/>
</dbReference>
<dbReference type="InterPro" id="IPR037528">
    <property type="entry name" value="ArgB"/>
</dbReference>
<dbReference type="KEGG" id="pspc:Strain318_000061"/>
<dbReference type="CDD" id="cd04238">
    <property type="entry name" value="AAK_NAGK-like"/>
    <property type="match status" value="1"/>
</dbReference>
<evidence type="ECO:0000256" key="4">
    <source>
        <dbReference type="ARBA" id="ARBA00022679"/>
    </source>
</evidence>
<comment type="similarity">
    <text evidence="9">Belongs to the acetylglutamate kinase family. ArgB subfamily.</text>
</comment>
<evidence type="ECO:0000256" key="1">
    <source>
        <dbReference type="ARBA" id="ARBA00004828"/>
    </source>
</evidence>
<organism evidence="13 14">
    <name type="scientific">Pseudogemmatithrix spongiicola</name>
    <dbReference type="NCBI Taxonomy" id="3062599"/>
    <lineage>
        <taxon>Bacteria</taxon>
        <taxon>Pseudomonadati</taxon>
        <taxon>Gemmatimonadota</taxon>
        <taxon>Gemmatimonadia</taxon>
        <taxon>Gemmatimonadales</taxon>
        <taxon>Gemmatimonadaceae</taxon>
        <taxon>Pseudogemmatithrix</taxon>
    </lineage>
</organism>
<evidence type="ECO:0000313" key="14">
    <source>
        <dbReference type="Proteomes" id="UP001229955"/>
    </source>
</evidence>
<evidence type="ECO:0000256" key="6">
    <source>
        <dbReference type="ARBA" id="ARBA00022777"/>
    </source>
</evidence>
<dbReference type="InterPro" id="IPR004662">
    <property type="entry name" value="AcgluKinase_fam"/>
</dbReference>
<keyword evidence="7 9" id="KW-0067">ATP-binding</keyword>
<keyword evidence="14" id="KW-1185">Reference proteome</keyword>
<feature type="signal peptide" evidence="10">
    <location>
        <begin position="1"/>
        <end position="29"/>
    </location>
</feature>
<dbReference type="PANTHER" id="PTHR23342">
    <property type="entry name" value="N-ACETYLGLUTAMATE SYNTHASE"/>
    <property type="match status" value="1"/>
</dbReference>
<sequence>MTTRVFKFGGRAQGAAALPAAITAAAAQAQVVVVHGGGDEVSAMQRRLGLEPQFIGGRRVTSEADLDVVRMLLSGSVNKRLVAHLLTAGARAVGISGEDGGLLTARVTDSAFGRVGRDVIADPALLRDLLAAGWLPVVSPLARDRDSADGLGLNVNGDDAATAIAVALHADELCFVADVDGVLEAGQRIPRLDPAGIHDLASRGIAQGGMLAKLEAAVAALEAGVGAIRIGTLDLLHDPQAGTTIVPAVSAT</sequence>
<feature type="binding site" evidence="9">
    <location>
        <begin position="37"/>
        <end position="38"/>
    </location>
    <ligand>
        <name>substrate</name>
    </ligand>
</feature>
<dbReference type="PIRSF" id="PIRSF000728">
    <property type="entry name" value="NAGK"/>
    <property type="match status" value="1"/>
</dbReference>
<evidence type="ECO:0000313" key="12">
    <source>
        <dbReference type="EMBL" id="WKW10829.1"/>
    </source>
</evidence>
<evidence type="ECO:0000256" key="2">
    <source>
        <dbReference type="ARBA" id="ARBA00022571"/>
    </source>
</evidence>
<dbReference type="SUPFAM" id="SSF53633">
    <property type="entry name" value="Carbamate kinase-like"/>
    <property type="match status" value="1"/>
</dbReference>
<feature type="binding site" evidence="9">
    <location>
        <position position="154"/>
    </location>
    <ligand>
        <name>substrate</name>
    </ligand>
</feature>
<name>A0AA49Q5W7_9BACT</name>
<proteinExistence type="inferred from homology"/>
<accession>A0AA49Q3K9</accession>